<dbReference type="AlphaFoldDB" id="A8I2F1"/>
<dbReference type="GeneID" id="5725613"/>
<evidence type="ECO:0000313" key="1">
    <source>
        <dbReference type="EMBL" id="PNW86789.1"/>
    </source>
</evidence>
<dbReference type="KEGG" id="cre:CHLRE_02g095700v5"/>
<dbReference type="RefSeq" id="XP_001699850.1">
    <property type="nucleotide sequence ID" value="XM_001699798.3"/>
</dbReference>
<keyword evidence="2" id="KW-1185">Reference proteome</keyword>
<evidence type="ECO:0000313" key="2">
    <source>
        <dbReference type="Proteomes" id="UP000006906"/>
    </source>
</evidence>
<proteinExistence type="predicted"/>
<accession>A8I2F1</accession>
<name>A8I2F1_CHLRE</name>
<dbReference type="EMBL" id="CM008963">
    <property type="protein sequence ID" value="PNW86789.1"/>
    <property type="molecule type" value="Genomic_DNA"/>
</dbReference>
<sequence length="391" mass="41867">MAPRPYTNEDIRAFSYPLCRPGATDTVGFIGKVHTCRPGDSQPQEPHLTLLRVWYWIDEPSGLLGQTNVCSSPLRPDFLPRHEDGSEPGHYQKKFEWPWPHMTPARLHETIRVRCVQPSNGGERGGGGGGTGVGAQAMDGVEGGAAADTDGDRTGAKRPGTFASHTATVGAYVVGAGPDGGINTYLGVPGATEEARARVPEGGCPPPGSPWPLEFFIKDGAGCRWAGVVNYDTASGGLNCCWLTKELQVAVDPGKRNVLDEMGPKVPPRRGLLPVDSSGDGWGLPAGTRGTAVRTWVGEQGLLLTEEGLEAVWEPPVEKSLPPGHVLLRMVDETYLLCPDNNITLPPGGGPLLYEFGARNVAPAGSRGFQRVCARFEPDGLLQEVRYERFE</sequence>
<dbReference type="HOGENOM" id="CLU_706687_0_0_1"/>
<dbReference type="Gramene" id="PNW86789">
    <property type="protein sequence ID" value="PNW86789"/>
    <property type="gene ID" value="CHLRE_02g095700v5"/>
</dbReference>
<dbReference type="InParanoid" id="A8I2F1"/>
<protein>
    <submittedName>
        <fullName evidence="1">Uncharacterized protein</fullName>
    </submittedName>
</protein>
<gene>
    <name evidence="1" type="ORF">CHLRE_02g095700v5</name>
</gene>
<organism evidence="1 2">
    <name type="scientific">Chlamydomonas reinhardtii</name>
    <name type="common">Chlamydomonas smithii</name>
    <dbReference type="NCBI Taxonomy" id="3055"/>
    <lineage>
        <taxon>Eukaryota</taxon>
        <taxon>Viridiplantae</taxon>
        <taxon>Chlorophyta</taxon>
        <taxon>core chlorophytes</taxon>
        <taxon>Chlorophyceae</taxon>
        <taxon>CS clade</taxon>
        <taxon>Chlamydomonadales</taxon>
        <taxon>Chlamydomonadaceae</taxon>
        <taxon>Chlamydomonas</taxon>
    </lineage>
</organism>
<dbReference type="PaxDb" id="3055-EDP07546"/>
<reference evidence="1 2" key="1">
    <citation type="journal article" date="2007" name="Science">
        <title>The Chlamydomonas genome reveals the evolution of key animal and plant functions.</title>
        <authorList>
            <person name="Merchant S.S."/>
            <person name="Prochnik S.E."/>
            <person name="Vallon O."/>
            <person name="Harris E.H."/>
            <person name="Karpowicz S.J."/>
            <person name="Witman G.B."/>
            <person name="Terry A."/>
            <person name="Salamov A."/>
            <person name="Fritz-Laylin L.K."/>
            <person name="Marechal-Drouard L."/>
            <person name="Marshall W.F."/>
            <person name="Qu L.H."/>
            <person name="Nelson D.R."/>
            <person name="Sanderfoot A.A."/>
            <person name="Spalding M.H."/>
            <person name="Kapitonov V.V."/>
            <person name="Ren Q."/>
            <person name="Ferris P."/>
            <person name="Lindquist E."/>
            <person name="Shapiro H."/>
            <person name="Lucas S.M."/>
            <person name="Grimwood J."/>
            <person name="Schmutz J."/>
            <person name="Cardol P."/>
            <person name="Cerutti H."/>
            <person name="Chanfreau G."/>
            <person name="Chen C.L."/>
            <person name="Cognat V."/>
            <person name="Croft M.T."/>
            <person name="Dent R."/>
            <person name="Dutcher S."/>
            <person name="Fernandez E."/>
            <person name="Fukuzawa H."/>
            <person name="Gonzalez-Ballester D."/>
            <person name="Gonzalez-Halphen D."/>
            <person name="Hallmann A."/>
            <person name="Hanikenne M."/>
            <person name="Hippler M."/>
            <person name="Inwood W."/>
            <person name="Jabbari K."/>
            <person name="Kalanon M."/>
            <person name="Kuras R."/>
            <person name="Lefebvre P.A."/>
            <person name="Lemaire S.D."/>
            <person name="Lobanov A.V."/>
            <person name="Lohr M."/>
            <person name="Manuell A."/>
            <person name="Meier I."/>
            <person name="Mets L."/>
            <person name="Mittag M."/>
            <person name="Mittelmeier T."/>
            <person name="Moroney J.V."/>
            <person name="Moseley J."/>
            <person name="Napoli C."/>
            <person name="Nedelcu A.M."/>
            <person name="Niyogi K."/>
            <person name="Novoselov S.V."/>
            <person name="Paulsen I.T."/>
            <person name="Pazour G."/>
            <person name="Purton S."/>
            <person name="Ral J.P."/>
            <person name="Riano-Pachon D.M."/>
            <person name="Riekhof W."/>
            <person name="Rymarquis L."/>
            <person name="Schroda M."/>
            <person name="Stern D."/>
            <person name="Umen J."/>
            <person name="Willows R."/>
            <person name="Wilson N."/>
            <person name="Zimmer S.L."/>
            <person name="Allmer J."/>
            <person name="Balk J."/>
            <person name="Bisova K."/>
            <person name="Chen C.J."/>
            <person name="Elias M."/>
            <person name="Gendler K."/>
            <person name="Hauser C."/>
            <person name="Lamb M.R."/>
            <person name="Ledford H."/>
            <person name="Long J.C."/>
            <person name="Minagawa J."/>
            <person name="Page M.D."/>
            <person name="Pan J."/>
            <person name="Pootakham W."/>
            <person name="Roje S."/>
            <person name="Rose A."/>
            <person name="Stahlberg E."/>
            <person name="Terauchi A.M."/>
            <person name="Yang P."/>
            <person name="Ball S."/>
            <person name="Bowler C."/>
            <person name="Dieckmann C.L."/>
            <person name="Gladyshev V.N."/>
            <person name="Green P."/>
            <person name="Jorgensen R."/>
            <person name="Mayfield S."/>
            <person name="Mueller-Roeber B."/>
            <person name="Rajamani S."/>
            <person name="Sayre R.T."/>
            <person name="Brokstein P."/>
            <person name="Dubchak I."/>
            <person name="Goodstein D."/>
            <person name="Hornick L."/>
            <person name="Huang Y.W."/>
            <person name="Jhaveri J."/>
            <person name="Luo Y."/>
            <person name="Martinez D."/>
            <person name="Ngau W.C."/>
            <person name="Otillar B."/>
            <person name="Poliakov A."/>
            <person name="Porter A."/>
            <person name="Szajkowski L."/>
            <person name="Werner G."/>
            <person name="Zhou K."/>
            <person name="Grigoriev I.V."/>
            <person name="Rokhsar D.S."/>
            <person name="Grossman A.R."/>
        </authorList>
    </citation>
    <scope>NUCLEOTIDE SEQUENCE [LARGE SCALE GENOMIC DNA]</scope>
    <source>
        <strain evidence="2">CC-503</strain>
    </source>
</reference>
<dbReference type="OrthoDB" id="527883at2759"/>
<dbReference type="Proteomes" id="UP000006906">
    <property type="component" value="Chromosome 2"/>
</dbReference>